<comment type="caution">
    <text evidence="1">The sequence shown here is derived from an EMBL/GenBank/DDBJ whole genome shotgun (WGS) entry which is preliminary data.</text>
</comment>
<evidence type="ECO:0000313" key="2">
    <source>
        <dbReference type="Proteomes" id="UP000036873"/>
    </source>
</evidence>
<organism evidence="1 2">
    <name type="scientific">Acetobacterium bakii</name>
    <dbReference type="NCBI Taxonomy" id="52689"/>
    <lineage>
        <taxon>Bacteria</taxon>
        <taxon>Bacillati</taxon>
        <taxon>Bacillota</taxon>
        <taxon>Clostridia</taxon>
        <taxon>Eubacteriales</taxon>
        <taxon>Eubacteriaceae</taxon>
        <taxon>Acetobacterium</taxon>
    </lineage>
</organism>
<protein>
    <submittedName>
        <fullName evidence="1">Uncharacterized protein</fullName>
    </submittedName>
</protein>
<dbReference type="Proteomes" id="UP000036873">
    <property type="component" value="Unassembled WGS sequence"/>
</dbReference>
<sequence length="285" mass="33388">MLTPMNLLYRISPKLNLRILYKLKTGHSLNLDQPVSFTEKLQWIKLYEKNDLMTKCCDKFWVRNYVESRGCGEILNELLWEGFDPADIPFDDLPNQFVIKITHGSGFNIICKNKECLDRDKTVVLLNKWLKTKYLPCYGEWFYGVEKARIVVDKYLKNEETDDLFDYKFLCFHGEPKIICIDSWKDPKTGVDLYDMDFNYIPDGKMGGGTDLPVRLSKPEKFEEMLEYARKLSKDFIHVRVDFYYVNGKIIFGELSFTDSAGFCKITPHTLDVKMGNWLTLPGRE</sequence>
<dbReference type="PATRIC" id="fig|52689.4.peg.978"/>
<proteinExistence type="predicted"/>
<reference evidence="2" key="1">
    <citation type="submission" date="2015-07" db="EMBL/GenBank/DDBJ databases">
        <title>Draft genome sequence of Acetobacterium bakii DSM 8293, a potential psychrophilic chemical producer through syngas fermentation.</title>
        <authorList>
            <person name="Song Y."/>
            <person name="Hwang S."/>
            <person name="Cho B.-K."/>
        </authorList>
    </citation>
    <scope>NUCLEOTIDE SEQUENCE [LARGE SCALE GENOMIC DNA]</scope>
    <source>
        <strain evidence="2">DSM 8239</strain>
    </source>
</reference>
<name>A0A0L6U0J6_9FIRM</name>
<dbReference type="EMBL" id="LGYO01000021">
    <property type="protein sequence ID" value="KNZ42046.1"/>
    <property type="molecule type" value="Genomic_DNA"/>
</dbReference>
<dbReference type="STRING" id="52689.AKG39_08865"/>
<accession>A0A0L6U0J6</accession>
<dbReference type="AlphaFoldDB" id="A0A0L6U0J6"/>
<keyword evidence="2" id="KW-1185">Reference proteome</keyword>
<dbReference type="Pfam" id="PF14305">
    <property type="entry name" value="ATPgrasp_TupA"/>
    <property type="match status" value="1"/>
</dbReference>
<dbReference type="InterPro" id="IPR029465">
    <property type="entry name" value="ATPgrasp_TupA"/>
</dbReference>
<evidence type="ECO:0000313" key="1">
    <source>
        <dbReference type="EMBL" id="KNZ42046.1"/>
    </source>
</evidence>
<gene>
    <name evidence="1" type="ORF">AKG39_08865</name>
</gene>